<dbReference type="AlphaFoldDB" id="A0A6A5K575"/>
<protein>
    <recommendedName>
        <fullName evidence="3">TPR-like protein</fullName>
    </recommendedName>
</protein>
<dbReference type="OrthoDB" id="3750487at2759"/>
<gene>
    <name evidence="1" type="ORF">BDW02DRAFT_602163</name>
</gene>
<evidence type="ECO:0008006" key="3">
    <source>
        <dbReference type="Google" id="ProtNLM"/>
    </source>
</evidence>
<name>A0A6A5K575_9PLEO</name>
<dbReference type="Proteomes" id="UP000800040">
    <property type="component" value="Unassembled WGS sequence"/>
</dbReference>
<dbReference type="EMBL" id="ML975419">
    <property type="protein sequence ID" value="KAF1829907.1"/>
    <property type="molecule type" value="Genomic_DNA"/>
</dbReference>
<proteinExistence type="predicted"/>
<evidence type="ECO:0000313" key="1">
    <source>
        <dbReference type="EMBL" id="KAF1829907.1"/>
    </source>
</evidence>
<organism evidence="1 2">
    <name type="scientific">Decorospora gaudefroyi</name>
    <dbReference type="NCBI Taxonomy" id="184978"/>
    <lineage>
        <taxon>Eukaryota</taxon>
        <taxon>Fungi</taxon>
        <taxon>Dikarya</taxon>
        <taxon>Ascomycota</taxon>
        <taxon>Pezizomycotina</taxon>
        <taxon>Dothideomycetes</taxon>
        <taxon>Pleosporomycetidae</taxon>
        <taxon>Pleosporales</taxon>
        <taxon>Pleosporineae</taxon>
        <taxon>Pleosporaceae</taxon>
        <taxon>Decorospora</taxon>
    </lineage>
</organism>
<sequence length="441" mass="50405">MADFNKVTRMCFVLPRKRHGGIEIVITLQRLEMERLKADDRFAKDSRYNGHMSTASSPPPGGPHNLHTLHGDVLHEVLLLSPDRKSLRHLILTHPAIYHAFKARRRLILRTVFKMEASFSPPDMVAVDSFLVRLQVKNPIDGAALREALWPRFEPLLPASFPSRWATALLACYHSSNLKDDALVFTKRTTIQLLDHALPPTREARTFARAAIRTYVAANLVENALRFQEAFLRRLDPRSPEHSLWAKELVIRYRAIKGPEQALQLQLSNWELYQTTLGPNSDITLDWARSIVHEHQCAGDHQNAILFHQKVRNSLDPTTAQYVAWSRHQIQMLQRLDQIEEALLVMEDVWRHLQPDSAGYRAWATQLSAQYEAVGRADAAVAVCEAAWTAIKTSLDRLPNDRTWKYYAHGAALMLAKAYRRNNRKEDAIFLEAISKSLRAS</sequence>
<dbReference type="InterPro" id="IPR011990">
    <property type="entry name" value="TPR-like_helical_dom_sf"/>
</dbReference>
<reference evidence="1" key="1">
    <citation type="submission" date="2020-01" db="EMBL/GenBank/DDBJ databases">
        <authorList>
            <consortium name="DOE Joint Genome Institute"/>
            <person name="Haridas S."/>
            <person name="Albert R."/>
            <person name="Binder M."/>
            <person name="Bloem J."/>
            <person name="Labutti K."/>
            <person name="Salamov A."/>
            <person name="Andreopoulos B."/>
            <person name="Baker S.E."/>
            <person name="Barry K."/>
            <person name="Bills G."/>
            <person name="Bluhm B.H."/>
            <person name="Cannon C."/>
            <person name="Castanera R."/>
            <person name="Culley D.E."/>
            <person name="Daum C."/>
            <person name="Ezra D."/>
            <person name="Gonzalez J.B."/>
            <person name="Henrissat B."/>
            <person name="Kuo A."/>
            <person name="Liang C."/>
            <person name="Lipzen A."/>
            <person name="Lutzoni F."/>
            <person name="Magnuson J."/>
            <person name="Mondo S."/>
            <person name="Nolan M."/>
            <person name="Ohm R."/>
            <person name="Pangilinan J."/>
            <person name="Park H.-J."/>
            <person name="Ramirez L."/>
            <person name="Alfaro M."/>
            <person name="Sun H."/>
            <person name="Tritt A."/>
            <person name="Yoshinaga Y."/>
            <person name="Zwiers L.-H."/>
            <person name="Turgeon B.G."/>
            <person name="Goodwin S.B."/>
            <person name="Spatafora J.W."/>
            <person name="Crous P.W."/>
            <person name="Grigoriev I.V."/>
        </authorList>
    </citation>
    <scope>NUCLEOTIDE SEQUENCE</scope>
    <source>
        <strain evidence="1">P77</strain>
    </source>
</reference>
<evidence type="ECO:0000313" key="2">
    <source>
        <dbReference type="Proteomes" id="UP000800040"/>
    </source>
</evidence>
<dbReference type="Gene3D" id="1.25.40.10">
    <property type="entry name" value="Tetratricopeptide repeat domain"/>
    <property type="match status" value="1"/>
</dbReference>
<accession>A0A6A5K575</accession>
<keyword evidence="2" id="KW-1185">Reference proteome</keyword>